<accession>X1D0A4</accession>
<gene>
    <name evidence="1" type="ORF">S01H4_23108</name>
</gene>
<name>X1D0A4_9ZZZZ</name>
<dbReference type="AlphaFoldDB" id="X1D0A4"/>
<dbReference type="EMBL" id="BART01010682">
    <property type="protein sequence ID" value="GAG89901.1"/>
    <property type="molecule type" value="Genomic_DNA"/>
</dbReference>
<comment type="caution">
    <text evidence="1">The sequence shown here is derived from an EMBL/GenBank/DDBJ whole genome shotgun (WGS) entry which is preliminary data.</text>
</comment>
<proteinExistence type="predicted"/>
<reference evidence="1" key="1">
    <citation type="journal article" date="2014" name="Front. Microbiol.">
        <title>High frequency of phylogenetically diverse reductive dehalogenase-homologous genes in deep subseafloor sedimentary metagenomes.</title>
        <authorList>
            <person name="Kawai M."/>
            <person name="Futagami T."/>
            <person name="Toyoda A."/>
            <person name="Takaki Y."/>
            <person name="Nishi S."/>
            <person name="Hori S."/>
            <person name="Arai W."/>
            <person name="Tsubouchi T."/>
            <person name="Morono Y."/>
            <person name="Uchiyama I."/>
            <person name="Ito T."/>
            <person name="Fujiyama A."/>
            <person name="Inagaki F."/>
            <person name="Takami H."/>
        </authorList>
    </citation>
    <scope>NUCLEOTIDE SEQUENCE</scope>
    <source>
        <strain evidence="1">Expedition CK06-06</strain>
    </source>
</reference>
<organism evidence="1">
    <name type="scientific">marine sediment metagenome</name>
    <dbReference type="NCBI Taxonomy" id="412755"/>
    <lineage>
        <taxon>unclassified sequences</taxon>
        <taxon>metagenomes</taxon>
        <taxon>ecological metagenomes</taxon>
    </lineage>
</organism>
<evidence type="ECO:0000313" key="1">
    <source>
        <dbReference type="EMBL" id="GAG89901.1"/>
    </source>
</evidence>
<protein>
    <submittedName>
        <fullName evidence="1">Uncharacterized protein</fullName>
    </submittedName>
</protein>
<sequence length="68" mass="8055">MSYDGPVISRIRQQMMIRNPDYRDEDFDICECGDYRHQHENGDGECKVCRWNNSIPSEKPCQKFVKAN</sequence>